<name>A0A1I0BKZ4_9BACT</name>
<dbReference type="AlphaFoldDB" id="A0A1I0BKZ4"/>
<sequence length="154" mass="16610">MNDPAFSPTPALGGSSGEIQEIFFSSATWKQGVEYYTKLTGLTPNPAGPPTAIFKSKEYEIWVTQTDDSSMLAKQSAGKVPFIALPTDQAVAGAIKLAQNLGAKEVIPAIMLDVYPVMRLPLRRVLTLGMVRFMVGAQLTAEDTTVGVIHNPNW</sequence>
<dbReference type="EMBL" id="FOHS01000001">
    <property type="protein sequence ID" value="SET07608.1"/>
    <property type="molecule type" value="Genomic_DNA"/>
</dbReference>
<keyword evidence="2" id="KW-1185">Reference proteome</keyword>
<dbReference type="RefSeq" id="WP_092769142.1">
    <property type="nucleotide sequence ID" value="NZ_FOHS01000001.1"/>
</dbReference>
<dbReference type="Proteomes" id="UP000198697">
    <property type="component" value="Unassembled WGS sequence"/>
</dbReference>
<dbReference type="OrthoDB" id="882391at2"/>
<accession>A0A1I0BKZ4</accession>
<organism evidence="1 2">
    <name type="scientific">Hymenobacter actinosclerus</name>
    <dbReference type="NCBI Taxonomy" id="82805"/>
    <lineage>
        <taxon>Bacteria</taxon>
        <taxon>Pseudomonadati</taxon>
        <taxon>Bacteroidota</taxon>
        <taxon>Cytophagia</taxon>
        <taxon>Cytophagales</taxon>
        <taxon>Hymenobacteraceae</taxon>
        <taxon>Hymenobacter</taxon>
    </lineage>
</organism>
<proteinExistence type="predicted"/>
<gene>
    <name evidence="1" type="ORF">SAMN04487998_1112</name>
</gene>
<protein>
    <submittedName>
        <fullName evidence="1">Uncharacterized protein</fullName>
    </submittedName>
</protein>
<evidence type="ECO:0000313" key="2">
    <source>
        <dbReference type="Proteomes" id="UP000198697"/>
    </source>
</evidence>
<evidence type="ECO:0000313" key="1">
    <source>
        <dbReference type="EMBL" id="SET07608.1"/>
    </source>
</evidence>
<reference evidence="2" key="1">
    <citation type="submission" date="2016-10" db="EMBL/GenBank/DDBJ databases">
        <authorList>
            <person name="Varghese N."/>
            <person name="Submissions S."/>
        </authorList>
    </citation>
    <scope>NUCLEOTIDE SEQUENCE [LARGE SCALE GENOMIC DNA]</scope>
    <source>
        <strain evidence="2">DSM 15310</strain>
    </source>
</reference>